<keyword evidence="5 12" id="KW-1133">Transmembrane helix</keyword>
<comment type="pathway">
    <text evidence="11">Porphyrin-containing compound metabolism.</text>
</comment>
<protein>
    <submittedName>
        <fullName evidence="13">Unannotated protein</fullName>
    </submittedName>
</protein>
<feature type="transmembrane region" description="Helical" evidence="12">
    <location>
        <begin position="78"/>
        <end position="97"/>
    </location>
</feature>
<evidence type="ECO:0000256" key="10">
    <source>
        <dbReference type="ARBA" id="ARBA00023157"/>
    </source>
</evidence>
<dbReference type="PANTHER" id="PTHR35457:SF1">
    <property type="entry name" value="HEME A SYNTHASE"/>
    <property type="match status" value="1"/>
</dbReference>
<feature type="transmembrane region" description="Helical" evidence="12">
    <location>
        <begin position="267"/>
        <end position="292"/>
    </location>
</feature>
<keyword evidence="4" id="KW-0479">Metal-binding</keyword>
<keyword evidence="7" id="KW-0408">Iron</keyword>
<dbReference type="GO" id="GO:0006784">
    <property type="term" value="P:heme A biosynthetic process"/>
    <property type="evidence" value="ECO:0007669"/>
    <property type="project" value="InterPro"/>
</dbReference>
<dbReference type="GO" id="GO:0016020">
    <property type="term" value="C:membrane"/>
    <property type="evidence" value="ECO:0007669"/>
    <property type="project" value="UniProtKB-SubCell"/>
</dbReference>
<dbReference type="InterPro" id="IPR050450">
    <property type="entry name" value="COX15/CtaA_HemeA_synthase"/>
</dbReference>
<sequence>MNATSAAPLRRRRFEVSQELYRRFTLLNTAVLVLILTTGATVRLTGSGLGCKHWPGCQAGQPFPTKDYHSFIEFSNRILAGIIVFITLGAWIVALLAPHVPRWVKWTAFAVFFGTAAEAPLGAVTVYYDLNPYLVQSHFVLSIAVLTLATLVSVDAVGMRGALVAVQTRAIAVIVAILKAIMVVSGTLATAAGPHAGSVDVHRIWDLHSAVYWHVRSTALFGLLFAYLLWKFAREKTEHYERGLIVLGILAVQMVIGEIQYRTHLPWGIVLLHVTLSGVLWVAMTAWVAAMFRPSRMT</sequence>
<proteinExistence type="predicted"/>
<feature type="transmembrane region" description="Helical" evidence="12">
    <location>
        <begin position="211"/>
        <end position="230"/>
    </location>
</feature>
<evidence type="ECO:0000256" key="8">
    <source>
        <dbReference type="ARBA" id="ARBA00023133"/>
    </source>
</evidence>
<dbReference type="PANTHER" id="PTHR35457">
    <property type="entry name" value="HEME A SYNTHASE"/>
    <property type="match status" value="1"/>
</dbReference>
<evidence type="ECO:0000256" key="4">
    <source>
        <dbReference type="ARBA" id="ARBA00022723"/>
    </source>
</evidence>
<keyword evidence="9 12" id="KW-0472">Membrane</keyword>
<evidence type="ECO:0000313" key="13">
    <source>
        <dbReference type="EMBL" id="CAB4686323.1"/>
    </source>
</evidence>
<evidence type="ECO:0000256" key="2">
    <source>
        <dbReference type="ARBA" id="ARBA00022475"/>
    </source>
</evidence>
<feature type="transmembrane region" description="Helical" evidence="12">
    <location>
        <begin position="242"/>
        <end position="261"/>
    </location>
</feature>
<comment type="subcellular location">
    <subcellularLocation>
        <location evidence="1">Membrane</location>
        <topology evidence="1">Multi-pass membrane protein</topology>
    </subcellularLocation>
</comment>
<feature type="transmembrane region" description="Helical" evidence="12">
    <location>
        <begin position="139"/>
        <end position="158"/>
    </location>
</feature>
<accession>A0A6J6NPM2</accession>
<keyword evidence="3 12" id="KW-0812">Transmembrane</keyword>
<evidence type="ECO:0000256" key="3">
    <source>
        <dbReference type="ARBA" id="ARBA00022692"/>
    </source>
</evidence>
<dbReference type="EMBL" id="CAEZXP010000001">
    <property type="protein sequence ID" value="CAB4686323.1"/>
    <property type="molecule type" value="Genomic_DNA"/>
</dbReference>
<evidence type="ECO:0000256" key="1">
    <source>
        <dbReference type="ARBA" id="ARBA00004141"/>
    </source>
</evidence>
<keyword evidence="10" id="KW-1015">Disulfide bond</keyword>
<feature type="transmembrane region" description="Helical" evidence="12">
    <location>
        <begin position="170"/>
        <end position="191"/>
    </location>
</feature>
<dbReference type="GO" id="GO:0016491">
    <property type="term" value="F:oxidoreductase activity"/>
    <property type="evidence" value="ECO:0007669"/>
    <property type="project" value="UniProtKB-KW"/>
</dbReference>
<keyword evidence="2" id="KW-1003">Cell membrane</keyword>
<evidence type="ECO:0000256" key="6">
    <source>
        <dbReference type="ARBA" id="ARBA00023002"/>
    </source>
</evidence>
<evidence type="ECO:0000256" key="11">
    <source>
        <dbReference type="ARBA" id="ARBA00023444"/>
    </source>
</evidence>
<feature type="transmembrane region" description="Helical" evidence="12">
    <location>
        <begin position="20"/>
        <end position="40"/>
    </location>
</feature>
<evidence type="ECO:0000256" key="9">
    <source>
        <dbReference type="ARBA" id="ARBA00023136"/>
    </source>
</evidence>
<evidence type="ECO:0000256" key="5">
    <source>
        <dbReference type="ARBA" id="ARBA00022989"/>
    </source>
</evidence>
<keyword evidence="8" id="KW-0350">Heme biosynthesis</keyword>
<reference evidence="13" key="1">
    <citation type="submission" date="2020-05" db="EMBL/GenBank/DDBJ databases">
        <authorList>
            <person name="Chiriac C."/>
            <person name="Salcher M."/>
            <person name="Ghai R."/>
            <person name="Kavagutti S V."/>
        </authorList>
    </citation>
    <scope>NUCLEOTIDE SEQUENCE</scope>
</reference>
<name>A0A6J6NPM2_9ZZZZ</name>
<evidence type="ECO:0000256" key="12">
    <source>
        <dbReference type="SAM" id="Phobius"/>
    </source>
</evidence>
<dbReference type="AlphaFoldDB" id="A0A6J6NPM2"/>
<feature type="transmembrane region" description="Helical" evidence="12">
    <location>
        <begin position="109"/>
        <end position="127"/>
    </location>
</feature>
<dbReference type="Pfam" id="PF02628">
    <property type="entry name" value="COX15-CtaA"/>
    <property type="match status" value="1"/>
</dbReference>
<keyword evidence="6" id="KW-0560">Oxidoreductase</keyword>
<gene>
    <name evidence="13" type="ORF">UFOPK2399_00328</name>
</gene>
<dbReference type="InterPro" id="IPR003780">
    <property type="entry name" value="COX15/CtaA_fam"/>
</dbReference>
<evidence type="ECO:0000256" key="7">
    <source>
        <dbReference type="ARBA" id="ARBA00023004"/>
    </source>
</evidence>
<organism evidence="13">
    <name type="scientific">freshwater metagenome</name>
    <dbReference type="NCBI Taxonomy" id="449393"/>
    <lineage>
        <taxon>unclassified sequences</taxon>
        <taxon>metagenomes</taxon>
        <taxon>ecological metagenomes</taxon>
    </lineage>
</organism>
<dbReference type="GO" id="GO:0046872">
    <property type="term" value="F:metal ion binding"/>
    <property type="evidence" value="ECO:0007669"/>
    <property type="project" value="UniProtKB-KW"/>
</dbReference>